<organism evidence="6 7">
    <name type="scientific">Arthrobacter nitrophenolicus</name>
    <dbReference type="NCBI Taxonomy" id="683150"/>
    <lineage>
        <taxon>Bacteria</taxon>
        <taxon>Bacillati</taxon>
        <taxon>Actinomycetota</taxon>
        <taxon>Actinomycetes</taxon>
        <taxon>Micrococcales</taxon>
        <taxon>Micrococcaceae</taxon>
        <taxon>Arthrobacter</taxon>
    </lineage>
</organism>
<dbReference type="PRINTS" id="PR00133">
    <property type="entry name" value="GLHYDRLASE3"/>
</dbReference>
<dbReference type="AlphaFoldDB" id="A0A4R5YAB4"/>
<accession>A0A4R5YAB4</accession>
<dbReference type="Pfam" id="PF01915">
    <property type="entry name" value="Glyco_hydro_3_C"/>
    <property type="match status" value="1"/>
</dbReference>
<evidence type="ECO:0000313" key="6">
    <source>
        <dbReference type="EMBL" id="TDL40082.1"/>
    </source>
</evidence>
<dbReference type="SUPFAM" id="SSF51445">
    <property type="entry name" value="(Trans)glycosidases"/>
    <property type="match status" value="1"/>
</dbReference>
<dbReference type="SUPFAM" id="SSF52279">
    <property type="entry name" value="Beta-D-glucan exohydrolase, C-terminal domain"/>
    <property type="match status" value="1"/>
</dbReference>
<dbReference type="SMART" id="SM01217">
    <property type="entry name" value="Fn3_like"/>
    <property type="match status" value="1"/>
</dbReference>
<evidence type="ECO:0000259" key="5">
    <source>
        <dbReference type="SMART" id="SM01217"/>
    </source>
</evidence>
<dbReference type="Pfam" id="PF14310">
    <property type="entry name" value="Fn3-like"/>
    <property type="match status" value="1"/>
</dbReference>
<dbReference type="OrthoDB" id="3187421at2"/>
<dbReference type="PANTHER" id="PTHR42715:SF10">
    <property type="entry name" value="BETA-GLUCOSIDASE"/>
    <property type="match status" value="1"/>
</dbReference>
<evidence type="ECO:0000313" key="7">
    <source>
        <dbReference type="Proteomes" id="UP000294621"/>
    </source>
</evidence>
<dbReference type="InterPro" id="IPR036962">
    <property type="entry name" value="Glyco_hydro_3_N_sf"/>
</dbReference>
<dbReference type="PANTHER" id="PTHR42715">
    <property type="entry name" value="BETA-GLUCOSIDASE"/>
    <property type="match status" value="1"/>
</dbReference>
<dbReference type="PROSITE" id="PS00775">
    <property type="entry name" value="GLYCOSYL_HYDROL_F3"/>
    <property type="match status" value="1"/>
</dbReference>
<dbReference type="Proteomes" id="UP000294621">
    <property type="component" value="Unassembled WGS sequence"/>
</dbReference>
<comment type="similarity">
    <text evidence="1 4">Belongs to the glycosyl hydrolase 3 family.</text>
</comment>
<reference evidence="6 7" key="1">
    <citation type="submission" date="2019-03" db="EMBL/GenBank/DDBJ databases">
        <title>Genome Sequencing and Assembly of Various Microbes Isolated from Partially Reclaimed Soil and Acid Mine Drainage (AMD) Site.</title>
        <authorList>
            <person name="Steinbock B."/>
            <person name="Bechtold R."/>
            <person name="Sevigny J.L."/>
            <person name="Thomas D."/>
            <person name="Cuthill L.R."/>
            <person name="Aveiro Johannsen E.J."/>
            <person name="Thomas K."/>
            <person name="Ghosh A."/>
        </authorList>
    </citation>
    <scope>NUCLEOTIDE SEQUENCE [LARGE SCALE GENOMIC DNA]</scope>
    <source>
        <strain evidence="6 7">S-A1</strain>
    </source>
</reference>
<feature type="domain" description="Fibronectin type III-like" evidence="5">
    <location>
        <begin position="702"/>
        <end position="768"/>
    </location>
</feature>
<dbReference type="InterPro" id="IPR036881">
    <property type="entry name" value="Glyco_hydro_3_C_sf"/>
</dbReference>
<dbReference type="InterPro" id="IPR002772">
    <property type="entry name" value="Glyco_hydro_3_C"/>
</dbReference>
<proteinExistence type="inferred from homology"/>
<dbReference type="Gene3D" id="2.60.120.260">
    <property type="entry name" value="Galactose-binding domain-like"/>
    <property type="match status" value="1"/>
</dbReference>
<evidence type="ECO:0000256" key="4">
    <source>
        <dbReference type="RuleBase" id="RU361161"/>
    </source>
</evidence>
<dbReference type="Gene3D" id="3.40.50.1700">
    <property type="entry name" value="Glycoside hydrolase family 3 C-terminal domain"/>
    <property type="match status" value="1"/>
</dbReference>
<name>A0A4R5YAB4_9MICC</name>
<dbReference type="InterPro" id="IPR019800">
    <property type="entry name" value="Glyco_hydro_3_AS"/>
</dbReference>
<dbReference type="Gene3D" id="3.20.20.300">
    <property type="entry name" value="Glycoside hydrolase, family 3, N-terminal domain"/>
    <property type="match status" value="1"/>
</dbReference>
<dbReference type="GO" id="GO:0004553">
    <property type="term" value="F:hydrolase activity, hydrolyzing O-glycosyl compounds"/>
    <property type="evidence" value="ECO:0007669"/>
    <property type="project" value="InterPro"/>
</dbReference>
<dbReference type="InterPro" id="IPR001764">
    <property type="entry name" value="Glyco_hydro_3_N"/>
</dbReference>
<evidence type="ECO:0000256" key="2">
    <source>
        <dbReference type="ARBA" id="ARBA00022801"/>
    </source>
</evidence>
<evidence type="ECO:0000256" key="3">
    <source>
        <dbReference type="ARBA" id="ARBA00023277"/>
    </source>
</evidence>
<dbReference type="InterPro" id="IPR013783">
    <property type="entry name" value="Ig-like_fold"/>
</dbReference>
<dbReference type="EMBL" id="SMZQ01000002">
    <property type="protein sequence ID" value="TDL40082.1"/>
    <property type="molecule type" value="Genomic_DNA"/>
</dbReference>
<gene>
    <name evidence="6" type="ORF">E2R57_03830</name>
</gene>
<keyword evidence="2 4" id="KW-0378">Hydrolase</keyword>
<keyword evidence="4" id="KW-0326">Glycosidase</keyword>
<dbReference type="InterPro" id="IPR017853">
    <property type="entry name" value="GH"/>
</dbReference>
<dbReference type="InterPro" id="IPR050288">
    <property type="entry name" value="Cellulose_deg_GH3"/>
</dbReference>
<dbReference type="Pfam" id="PF00933">
    <property type="entry name" value="Glyco_hydro_3"/>
    <property type="match status" value="1"/>
</dbReference>
<dbReference type="Gene3D" id="2.60.40.10">
    <property type="entry name" value="Immunoglobulins"/>
    <property type="match status" value="1"/>
</dbReference>
<dbReference type="InterPro" id="IPR026891">
    <property type="entry name" value="Fn3-like"/>
</dbReference>
<comment type="caution">
    <text evidence="6">The sequence shown here is derived from an EMBL/GenBank/DDBJ whole genome shotgun (WGS) entry which is preliminary data.</text>
</comment>
<sequence>MVLLDGPLGLVSKAMDERDTSLVMPSGTALAATWNPALVSEIGQLIGQQGRERGVSVILGPNLNLPRSPLSGRGFEMFSEDPYLTGVLGAAWVEGVQSQGVGSCAKHVVANDTETERRRMNSRVEPGTLRETYLRPFETAVRTANPWMLLMAYNRVNGTHCAQNAELIGILKKDWKYDGVVVSDWFGVDDTAGAANAGLDLEMPGPARYLGARFADAVTAGEVPEPRLHDAVERLTRLADRAGRRTGGTAPAPALLRAPEEQRDTLVRAAVASFVLLENKDKVLPLDPAGIKTLAVVGPNAAAPCFQGGTFATVRPEGELVTPLDAIRGAFGPDVEVLYEPGAAPSSALSLTEIGSTAPDGTPGVLLEVLSPATDGSPAEVLYSEIRQASAFVWFGPVPGVGANSPGRARITARLRLDTPARWTLGAGGTGVSSLTVDGRHVLEVPPPAPDDVMGVVARAETQQTTLDLPAGEVEVVVEMAFQPGRVQAITSVAAPEQTSDPLTDALAIAARADAVIVVVGDEQGSSRESADRTTAALDPACDRLVDAVAAVNPETVVVVNASRAVLLPWADRVKGLLMAWFPGQEFGRALASVLTGGSSPSGRLPVSFPARNEDIPGWGHTLDPELTLDYAASEPMGYRHYQETDRAARYPFGYGLGYTEFALVDAVTASGAMKNLNPADGVEGVAVQATVRNSGDAPGLDTVQVYGRAAGETGFRLMGFAAVDVAAGATAMARISVDPLGFRRWSEAMSAWVVPSGEWELRVSRNAADSGILCRISL</sequence>
<evidence type="ECO:0000256" key="1">
    <source>
        <dbReference type="ARBA" id="ARBA00005336"/>
    </source>
</evidence>
<keyword evidence="3" id="KW-0119">Carbohydrate metabolism</keyword>
<protein>
    <submittedName>
        <fullName evidence="6">Beta-glucosidase</fullName>
    </submittedName>
</protein>
<dbReference type="GO" id="GO:0005975">
    <property type="term" value="P:carbohydrate metabolic process"/>
    <property type="evidence" value="ECO:0007669"/>
    <property type="project" value="InterPro"/>
</dbReference>